<protein>
    <submittedName>
        <fullName evidence="8">Uncharacterized protein LOC102806894</fullName>
    </submittedName>
</protein>
<comment type="caution">
    <text evidence="3">Lacks conserved residue(s) required for the propagation of feature annotation.</text>
</comment>
<evidence type="ECO:0000313" key="7">
    <source>
        <dbReference type="Proteomes" id="UP000694865"/>
    </source>
</evidence>
<feature type="active site" description="Proton acceptor" evidence="3">
    <location>
        <position position="407"/>
    </location>
</feature>
<keyword evidence="3" id="KW-0378">Hydrolase</keyword>
<keyword evidence="1" id="KW-0106">Calcium</keyword>
<feature type="short sequence motif" description="GXSXG" evidence="3">
    <location>
        <begin position="273"/>
        <end position="277"/>
    </location>
</feature>
<dbReference type="PROSITE" id="PS50222">
    <property type="entry name" value="EF_HAND_2"/>
    <property type="match status" value="2"/>
</dbReference>
<evidence type="ECO:0000256" key="3">
    <source>
        <dbReference type="PROSITE-ProRule" id="PRU01161"/>
    </source>
</evidence>
<dbReference type="PANTHER" id="PTHR46394:SF1">
    <property type="entry name" value="PNPLA DOMAIN-CONTAINING PROTEIN"/>
    <property type="match status" value="1"/>
</dbReference>
<feature type="domain" description="PNPLA" evidence="6">
    <location>
        <begin position="240"/>
        <end position="420"/>
    </location>
</feature>
<dbReference type="PROSITE" id="PS00018">
    <property type="entry name" value="EF_HAND_1"/>
    <property type="match status" value="2"/>
</dbReference>
<feature type="domain" description="EF-hand" evidence="5">
    <location>
        <begin position="492"/>
        <end position="527"/>
    </location>
</feature>
<dbReference type="SUPFAM" id="SSF47473">
    <property type="entry name" value="EF-hand"/>
    <property type="match status" value="1"/>
</dbReference>
<dbReference type="SUPFAM" id="SSF52151">
    <property type="entry name" value="FabD/lysophospholipase-like"/>
    <property type="match status" value="1"/>
</dbReference>
<dbReference type="Pfam" id="PF13202">
    <property type="entry name" value="EF-hand_5"/>
    <property type="match status" value="1"/>
</dbReference>
<evidence type="ECO:0000259" key="6">
    <source>
        <dbReference type="PROSITE" id="PS51635"/>
    </source>
</evidence>
<evidence type="ECO:0000256" key="1">
    <source>
        <dbReference type="ARBA" id="ARBA00022837"/>
    </source>
</evidence>
<gene>
    <name evidence="8" type="primary">LOC102806894</name>
</gene>
<name>A0ABM0M3H0_SACKO</name>
<keyword evidence="2 3" id="KW-0443">Lipid metabolism</keyword>
<dbReference type="InterPro" id="IPR018247">
    <property type="entry name" value="EF_Hand_1_Ca_BS"/>
</dbReference>
<dbReference type="InterPro" id="IPR002048">
    <property type="entry name" value="EF_hand_dom"/>
</dbReference>
<dbReference type="Pfam" id="PF01734">
    <property type="entry name" value="Patatin"/>
    <property type="match status" value="1"/>
</dbReference>
<dbReference type="PANTHER" id="PTHR46394">
    <property type="entry name" value="ANNEXIN"/>
    <property type="match status" value="1"/>
</dbReference>
<evidence type="ECO:0000259" key="5">
    <source>
        <dbReference type="PROSITE" id="PS50222"/>
    </source>
</evidence>
<evidence type="ECO:0000256" key="4">
    <source>
        <dbReference type="SAM" id="MobiDB-lite"/>
    </source>
</evidence>
<sequence>MDLMQRIKGAFPSVPSFSVPSKSNIPFITDSPDEAVKTDTKSLLPKTPQSEKEPTPSKKGAVQKTAPVAEDKAKGAEAEKAKKQIEEREAIRQKEKEAKEREAKLIEQEIDEAADEAAMHAIIDSMLDSCVGVSHRAIDSQHYALDAIQIHSDQLKYAMDDSKAKTSEEKQMQWESVTGALDAKKDAIAVADLDLDTAKMGTSQSKCTQRTSLATFLKSDELKSDIDGELSKYDFPFENLVLEGGGTKGIAYAGVTKVLMNTGMWPKIKRFAGTSIGAMFAAMYAVGYHPDEAAIIMDQELTSVLLDHSYGYLSLIPNVIRWYGWNPGERLLEWFGKKFEYKTGNKDITFKEVFDKFGKELCVVICNVNRMDAQYCHVKTTPNMSVRLAVRMSMSIPGWWLSMKKQDSFLLRLQPLKDLCKLWKREERFGEYNPLTLGVLTYCENDPEVYEDLMTADESSPTKRPSTKLARKKTESEQETKKIEGEFTKIATAFSKFLRAIDENDLDKNNTLDKDELKKLLNNSKTFTKKDAKLLFGGDYEPETVFDDLDRNHNGKIDMVELVKFAEQKGIDLYNNFISYDRVEITNVGEFMSKLITTMTVNLKRLFYTEKDINRTIAINVDYLGTLDLDAEIGDKMFAIKQGAKSTRCFLQQYVKRHELLTGLVYQRVKQST</sequence>
<keyword evidence="3" id="KW-0442">Lipid degradation</keyword>
<feature type="active site" description="Nucleophile" evidence="3">
    <location>
        <position position="275"/>
    </location>
</feature>
<dbReference type="CDD" id="cd07207">
    <property type="entry name" value="Pat_ExoU_VipD_like"/>
    <property type="match status" value="1"/>
</dbReference>
<dbReference type="InterPro" id="IPR011992">
    <property type="entry name" value="EF-hand-dom_pair"/>
</dbReference>
<proteinExistence type="predicted"/>
<dbReference type="Gene3D" id="1.10.238.10">
    <property type="entry name" value="EF-hand"/>
    <property type="match status" value="1"/>
</dbReference>
<organism evidence="7 8">
    <name type="scientific">Saccoglossus kowalevskii</name>
    <name type="common">Acorn worm</name>
    <dbReference type="NCBI Taxonomy" id="10224"/>
    <lineage>
        <taxon>Eukaryota</taxon>
        <taxon>Metazoa</taxon>
        <taxon>Hemichordata</taxon>
        <taxon>Enteropneusta</taxon>
        <taxon>Harrimaniidae</taxon>
        <taxon>Saccoglossus</taxon>
    </lineage>
</organism>
<evidence type="ECO:0000313" key="8">
    <source>
        <dbReference type="RefSeq" id="XP_006814561.1"/>
    </source>
</evidence>
<dbReference type="PROSITE" id="PS51635">
    <property type="entry name" value="PNPLA"/>
    <property type="match status" value="1"/>
</dbReference>
<feature type="compositionally biased region" description="Low complexity" evidence="4">
    <location>
        <begin position="11"/>
        <end position="21"/>
    </location>
</feature>
<feature type="domain" description="EF-hand" evidence="5">
    <location>
        <begin position="543"/>
        <end position="572"/>
    </location>
</feature>
<dbReference type="SMART" id="SM00054">
    <property type="entry name" value="EFh"/>
    <property type="match status" value="2"/>
</dbReference>
<feature type="short sequence motif" description="GXGXXG" evidence="3">
    <location>
        <begin position="244"/>
        <end position="249"/>
    </location>
</feature>
<feature type="region of interest" description="Disordered" evidence="4">
    <location>
        <begin position="454"/>
        <end position="480"/>
    </location>
</feature>
<reference evidence="8" key="1">
    <citation type="submission" date="2025-08" db="UniProtKB">
        <authorList>
            <consortium name="RefSeq"/>
        </authorList>
    </citation>
    <scope>IDENTIFICATION</scope>
    <source>
        <tissue evidence="8">Testes</tissue>
    </source>
</reference>
<dbReference type="GeneID" id="102806894"/>
<feature type="region of interest" description="Disordered" evidence="4">
    <location>
        <begin position="1"/>
        <end position="99"/>
    </location>
</feature>
<dbReference type="RefSeq" id="XP_006814561.1">
    <property type="nucleotide sequence ID" value="XM_006814498.1"/>
</dbReference>
<dbReference type="InterPro" id="IPR052580">
    <property type="entry name" value="Lipid_Hydrolase"/>
</dbReference>
<dbReference type="Gene3D" id="3.40.1090.10">
    <property type="entry name" value="Cytosolic phospholipase A2 catalytic domain"/>
    <property type="match status" value="1"/>
</dbReference>
<keyword evidence="7" id="KW-1185">Reference proteome</keyword>
<feature type="compositionally biased region" description="Basic and acidic residues" evidence="4">
    <location>
        <begin position="69"/>
        <end position="99"/>
    </location>
</feature>
<dbReference type="InterPro" id="IPR002641">
    <property type="entry name" value="PNPLA_dom"/>
</dbReference>
<dbReference type="InterPro" id="IPR016035">
    <property type="entry name" value="Acyl_Trfase/lysoPLipase"/>
</dbReference>
<dbReference type="Proteomes" id="UP000694865">
    <property type="component" value="Unplaced"/>
</dbReference>
<evidence type="ECO:0000256" key="2">
    <source>
        <dbReference type="ARBA" id="ARBA00023098"/>
    </source>
</evidence>
<accession>A0ABM0M3H0</accession>